<keyword evidence="2" id="KW-1185">Reference proteome</keyword>
<sequence length="174" mass="20101">MSFIPPLWIITLGILLRNMANIRPLQNLLSGEHHSVRNLIVHVPRTTGLFNELDSSHHLRISRLQTITLDIWDYPDDTRDQHLLKWWIENLRQCIEIRCITFCIMLGNMNMGDLAVWKGLNELLSKGRFPALGAVIITVHTKRTSIDVGSVKRDIESQFTDIRVHVVVTRYALQ</sequence>
<dbReference type="EMBL" id="MU250537">
    <property type="protein sequence ID" value="KAG7445393.1"/>
    <property type="molecule type" value="Genomic_DNA"/>
</dbReference>
<dbReference type="OrthoDB" id="2866374at2759"/>
<accession>A0A9P7VQ74</accession>
<comment type="caution">
    <text evidence="1">The sequence shown here is derived from an EMBL/GenBank/DDBJ whole genome shotgun (WGS) entry which is preliminary data.</text>
</comment>
<dbReference type="AlphaFoldDB" id="A0A9P7VQ74"/>
<reference evidence="1" key="1">
    <citation type="submission" date="2020-11" db="EMBL/GenBank/DDBJ databases">
        <title>Adaptations for nitrogen fixation in a non-lichenized fungal sporocarp promotes dispersal by wood-feeding termites.</title>
        <authorList>
            <consortium name="DOE Joint Genome Institute"/>
            <person name="Koch R.A."/>
            <person name="Yoon G."/>
            <person name="Arayal U."/>
            <person name="Lail K."/>
            <person name="Amirebrahimi M."/>
            <person name="Labutti K."/>
            <person name="Lipzen A."/>
            <person name="Riley R."/>
            <person name="Barry K."/>
            <person name="Henrissat B."/>
            <person name="Grigoriev I.V."/>
            <person name="Herr J.R."/>
            <person name="Aime M.C."/>
        </authorList>
    </citation>
    <scope>NUCLEOTIDE SEQUENCE</scope>
    <source>
        <strain evidence="1">MCA 3950</strain>
    </source>
</reference>
<name>A0A9P7VQ74_9AGAR</name>
<organism evidence="1 2">
    <name type="scientific">Guyanagaster necrorhizus</name>
    <dbReference type="NCBI Taxonomy" id="856835"/>
    <lineage>
        <taxon>Eukaryota</taxon>
        <taxon>Fungi</taxon>
        <taxon>Dikarya</taxon>
        <taxon>Basidiomycota</taxon>
        <taxon>Agaricomycotina</taxon>
        <taxon>Agaricomycetes</taxon>
        <taxon>Agaricomycetidae</taxon>
        <taxon>Agaricales</taxon>
        <taxon>Marasmiineae</taxon>
        <taxon>Physalacriaceae</taxon>
        <taxon>Guyanagaster</taxon>
    </lineage>
</organism>
<proteinExistence type="predicted"/>
<protein>
    <submittedName>
        <fullName evidence="1">Uncharacterized protein</fullName>
    </submittedName>
</protein>
<dbReference type="RefSeq" id="XP_043038893.1">
    <property type="nucleotide sequence ID" value="XM_043180000.1"/>
</dbReference>
<dbReference type="Proteomes" id="UP000812287">
    <property type="component" value="Unassembled WGS sequence"/>
</dbReference>
<gene>
    <name evidence="1" type="ORF">BT62DRAFT_192861</name>
</gene>
<evidence type="ECO:0000313" key="1">
    <source>
        <dbReference type="EMBL" id="KAG7445393.1"/>
    </source>
</evidence>
<evidence type="ECO:0000313" key="2">
    <source>
        <dbReference type="Proteomes" id="UP000812287"/>
    </source>
</evidence>
<dbReference type="GeneID" id="66102296"/>